<proteinExistence type="predicted"/>
<dbReference type="EMBL" id="MU005772">
    <property type="protein sequence ID" value="KAF2708396.1"/>
    <property type="molecule type" value="Genomic_DNA"/>
</dbReference>
<feature type="region of interest" description="Disordered" evidence="1">
    <location>
        <begin position="73"/>
        <end position="95"/>
    </location>
</feature>
<keyword evidence="3" id="KW-1185">Reference proteome</keyword>
<feature type="region of interest" description="Disordered" evidence="1">
    <location>
        <begin position="1"/>
        <end position="59"/>
    </location>
</feature>
<dbReference type="Proteomes" id="UP000799428">
    <property type="component" value="Unassembled WGS sequence"/>
</dbReference>
<feature type="region of interest" description="Disordered" evidence="1">
    <location>
        <begin position="148"/>
        <end position="188"/>
    </location>
</feature>
<evidence type="ECO:0000313" key="3">
    <source>
        <dbReference type="Proteomes" id="UP000799428"/>
    </source>
</evidence>
<gene>
    <name evidence="2" type="ORF">K504DRAFT_503560</name>
</gene>
<protein>
    <submittedName>
        <fullName evidence="2">Uncharacterized protein</fullName>
    </submittedName>
</protein>
<organism evidence="2 3">
    <name type="scientific">Pleomassaria siparia CBS 279.74</name>
    <dbReference type="NCBI Taxonomy" id="1314801"/>
    <lineage>
        <taxon>Eukaryota</taxon>
        <taxon>Fungi</taxon>
        <taxon>Dikarya</taxon>
        <taxon>Ascomycota</taxon>
        <taxon>Pezizomycotina</taxon>
        <taxon>Dothideomycetes</taxon>
        <taxon>Pleosporomycetidae</taxon>
        <taxon>Pleosporales</taxon>
        <taxon>Pleomassariaceae</taxon>
        <taxon>Pleomassaria</taxon>
    </lineage>
</organism>
<dbReference type="OrthoDB" id="5372011at2759"/>
<evidence type="ECO:0000313" key="2">
    <source>
        <dbReference type="EMBL" id="KAF2708396.1"/>
    </source>
</evidence>
<reference evidence="2" key="1">
    <citation type="journal article" date="2020" name="Stud. Mycol.">
        <title>101 Dothideomycetes genomes: a test case for predicting lifestyles and emergence of pathogens.</title>
        <authorList>
            <person name="Haridas S."/>
            <person name="Albert R."/>
            <person name="Binder M."/>
            <person name="Bloem J."/>
            <person name="Labutti K."/>
            <person name="Salamov A."/>
            <person name="Andreopoulos B."/>
            <person name="Baker S."/>
            <person name="Barry K."/>
            <person name="Bills G."/>
            <person name="Bluhm B."/>
            <person name="Cannon C."/>
            <person name="Castanera R."/>
            <person name="Culley D."/>
            <person name="Daum C."/>
            <person name="Ezra D."/>
            <person name="Gonzalez J."/>
            <person name="Henrissat B."/>
            <person name="Kuo A."/>
            <person name="Liang C."/>
            <person name="Lipzen A."/>
            <person name="Lutzoni F."/>
            <person name="Magnuson J."/>
            <person name="Mondo S."/>
            <person name="Nolan M."/>
            <person name="Ohm R."/>
            <person name="Pangilinan J."/>
            <person name="Park H.-J."/>
            <person name="Ramirez L."/>
            <person name="Alfaro M."/>
            <person name="Sun H."/>
            <person name="Tritt A."/>
            <person name="Yoshinaga Y."/>
            <person name="Zwiers L.-H."/>
            <person name="Turgeon B."/>
            <person name="Goodwin S."/>
            <person name="Spatafora J."/>
            <person name="Crous P."/>
            <person name="Grigoriev I."/>
        </authorList>
    </citation>
    <scope>NUCLEOTIDE SEQUENCE</scope>
    <source>
        <strain evidence="2">CBS 279.74</strain>
    </source>
</reference>
<evidence type="ECO:0000256" key="1">
    <source>
        <dbReference type="SAM" id="MobiDB-lite"/>
    </source>
</evidence>
<feature type="compositionally biased region" description="Low complexity" evidence="1">
    <location>
        <begin position="35"/>
        <end position="44"/>
    </location>
</feature>
<name>A0A6G1K684_9PLEO</name>
<dbReference type="AlphaFoldDB" id="A0A6G1K684"/>
<sequence length="188" mass="20889">MAPPPAPPSAYLNLVPNNVANQPPTPQHTHHHHQTNPPSSHTSPRPASHHYNPHPTTTTQLFTPFQQSLQARNKPFNTRSSSPTSPHLTEPYDVRQKRDRAAGILDNVETLLWYSMARNESISQTRQHFADIVLGADADGEKMWREEWELSERERNGGGGGGAVGMAGSPRASPRGKERRKRTSDARS</sequence>
<accession>A0A6G1K684</accession>
<feature type="compositionally biased region" description="Polar residues" evidence="1">
    <location>
        <begin position="75"/>
        <end position="87"/>
    </location>
</feature>